<dbReference type="SUPFAM" id="SSF47384">
    <property type="entry name" value="Homodimeric domain of signal transducing histidine kinase"/>
    <property type="match status" value="1"/>
</dbReference>
<evidence type="ECO:0000256" key="7">
    <source>
        <dbReference type="ARBA" id="ARBA00022840"/>
    </source>
</evidence>
<evidence type="ECO:0000256" key="3">
    <source>
        <dbReference type="ARBA" id="ARBA00022553"/>
    </source>
</evidence>
<dbReference type="PANTHER" id="PTHR42878:SF7">
    <property type="entry name" value="SENSOR HISTIDINE KINASE GLRK"/>
    <property type="match status" value="1"/>
</dbReference>
<organism evidence="10">
    <name type="scientific">sediment metagenome</name>
    <dbReference type="NCBI Taxonomy" id="749907"/>
    <lineage>
        <taxon>unclassified sequences</taxon>
        <taxon>metagenomes</taxon>
        <taxon>ecological metagenomes</taxon>
    </lineage>
</organism>
<proteinExistence type="predicted"/>
<keyword evidence="5" id="KW-0547">Nucleotide-binding</keyword>
<keyword evidence="8" id="KW-0902">Two-component regulatory system</keyword>
<sequence>MVALIVIYINFKKLQKEINYLNEWVMYPKITEKKEYENTILNEIQEEVQKLMKQSQKRKSLKIKMDAKLKLKNRQRNDMIAALAHEFRNPIASIIGYATTIQEDKNIDPDIRDRFLSKIYNNSQKIEALLSRLILWNKFENRQATFNLESFSIIPLLNEVKNSLLEKYPYRVINIHGDDRAVKADKILLEIVIKNLTENAIKYSKDDVNIFINPETIEIVDNGVGISEQNLEKVTKKFFRSGEHNWDNSMGLGLSIVKKILDMHGSELKIESQLDKGSTFSFEI</sequence>
<keyword evidence="7" id="KW-0067">ATP-binding</keyword>
<dbReference type="EMBL" id="ADZX01000253">
    <property type="protein sequence ID" value="EFK97323.1"/>
    <property type="molecule type" value="Genomic_DNA"/>
</dbReference>
<dbReference type="InterPro" id="IPR005467">
    <property type="entry name" value="His_kinase_dom"/>
</dbReference>
<comment type="catalytic activity">
    <reaction evidence="1">
        <text>ATP + protein L-histidine = ADP + protein N-phospho-L-histidine.</text>
        <dbReference type="EC" id="2.7.13.3"/>
    </reaction>
</comment>
<dbReference type="PRINTS" id="PR00344">
    <property type="entry name" value="BCTRLSENSOR"/>
</dbReference>
<evidence type="ECO:0000259" key="9">
    <source>
        <dbReference type="PROSITE" id="PS50109"/>
    </source>
</evidence>
<evidence type="ECO:0000256" key="4">
    <source>
        <dbReference type="ARBA" id="ARBA00022679"/>
    </source>
</evidence>
<name>D9PGJ0_9ZZZZ</name>
<dbReference type="InterPro" id="IPR050351">
    <property type="entry name" value="BphY/WalK/GraS-like"/>
</dbReference>
<dbReference type="GO" id="GO:0030295">
    <property type="term" value="F:protein kinase activator activity"/>
    <property type="evidence" value="ECO:0007669"/>
    <property type="project" value="TreeGrafter"/>
</dbReference>
<evidence type="ECO:0000256" key="6">
    <source>
        <dbReference type="ARBA" id="ARBA00022777"/>
    </source>
</evidence>
<dbReference type="PROSITE" id="PS50109">
    <property type="entry name" value="HIS_KIN"/>
    <property type="match status" value="1"/>
</dbReference>
<evidence type="ECO:0000313" key="10">
    <source>
        <dbReference type="EMBL" id="EFK97323.1"/>
    </source>
</evidence>
<dbReference type="PANTHER" id="PTHR42878">
    <property type="entry name" value="TWO-COMPONENT HISTIDINE KINASE"/>
    <property type="match status" value="1"/>
</dbReference>
<dbReference type="CDD" id="cd00082">
    <property type="entry name" value="HisKA"/>
    <property type="match status" value="1"/>
</dbReference>
<dbReference type="GO" id="GO:0000156">
    <property type="term" value="F:phosphorelay response regulator activity"/>
    <property type="evidence" value="ECO:0007669"/>
    <property type="project" value="TreeGrafter"/>
</dbReference>
<dbReference type="AlphaFoldDB" id="D9PGJ0"/>
<dbReference type="Pfam" id="PF00512">
    <property type="entry name" value="HisKA"/>
    <property type="match status" value="1"/>
</dbReference>
<reference evidence="10" key="1">
    <citation type="submission" date="2010-07" db="EMBL/GenBank/DDBJ databases">
        <authorList>
            <consortium name="CONSOLIDER consortium CSD2007-00005"/>
            <person name="Guazzaroni M.-E."/>
            <person name="Richter M."/>
            <person name="Garcia-Salamanca A."/>
            <person name="Yarza P."/>
            <person name="Ferrer M."/>
        </authorList>
    </citation>
    <scope>NUCLEOTIDE SEQUENCE</scope>
</reference>
<dbReference type="GO" id="GO:0007234">
    <property type="term" value="P:osmosensory signaling via phosphorelay pathway"/>
    <property type="evidence" value="ECO:0007669"/>
    <property type="project" value="TreeGrafter"/>
</dbReference>
<dbReference type="EC" id="2.7.13.3" evidence="2"/>
<dbReference type="Gene3D" id="1.10.287.130">
    <property type="match status" value="1"/>
</dbReference>
<evidence type="ECO:0000256" key="5">
    <source>
        <dbReference type="ARBA" id="ARBA00022741"/>
    </source>
</evidence>
<dbReference type="SUPFAM" id="SSF55874">
    <property type="entry name" value="ATPase domain of HSP90 chaperone/DNA topoisomerase II/histidine kinase"/>
    <property type="match status" value="1"/>
</dbReference>
<accession>D9PGJ0</accession>
<keyword evidence="6 10" id="KW-0418">Kinase</keyword>
<gene>
    <name evidence="10" type="ORF">LDC_0637</name>
</gene>
<keyword evidence="3" id="KW-0597">Phosphoprotein</keyword>
<dbReference type="InterPro" id="IPR003661">
    <property type="entry name" value="HisK_dim/P_dom"/>
</dbReference>
<dbReference type="GO" id="GO:0000155">
    <property type="term" value="F:phosphorelay sensor kinase activity"/>
    <property type="evidence" value="ECO:0007669"/>
    <property type="project" value="InterPro"/>
</dbReference>
<dbReference type="InterPro" id="IPR036890">
    <property type="entry name" value="HATPase_C_sf"/>
</dbReference>
<evidence type="ECO:0000256" key="2">
    <source>
        <dbReference type="ARBA" id="ARBA00012438"/>
    </source>
</evidence>
<dbReference type="Gene3D" id="3.30.565.10">
    <property type="entry name" value="Histidine kinase-like ATPase, C-terminal domain"/>
    <property type="match status" value="1"/>
</dbReference>
<dbReference type="InterPro" id="IPR036097">
    <property type="entry name" value="HisK_dim/P_sf"/>
</dbReference>
<protein>
    <recommendedName>
        <fullName evidence="2">histidine kinase</fullName>
        <ecNumber evidence="2">2.7.13.3</ecNumber>
    </recommendedName>
</protein>
<keyword evidence="4" id="KW-0808">Transferase</keyword>
<dbReference type="InterPro" id="IPR004358">
    <property type="entry name" value="Sig_transdc_His_kin-like_C"/>
</dbReference>
<reference evidence="10" key="2">
    <citation type="journal article" date="2011" name="Microb. Ecol.">
        <title>Taxonomic and Functional Metagenomic Profiling of the Microbial Community in the Anoxic Sediment of a Sub-saline Shallow Lake (Laguna de Carrizo, Central Spain).</title>
        <authorList>
            <person name="Ferrer M."/>
            <person name="Guazzaroni M.E."/>
            <person name="Richter M."/>
            <person name="Garcia-Salamanca A."/>
            <person name="Yarza P."/>
            <person name="Suarez-Suarez A."/>
            <person name="Solano J."/>
            <person name="Alcaide M."/>
            <person name="van Dillewijn P."/>
            <person name="Molina-Henares M.A."/>
            <person name="Lopez-Cortes N."/>
            <person name="Al-Ramahi Y."/>
            <person name="Guerrero C."/>
            <person name="Acosta A."/>
            <person name="de Eugenio L.I."/>
            <person name="Martinez V."/>
            <person name="Marques S."/>
            <person name="Rojo F."/>
            <person name="Santero E."/>
            <person name="Genilloud O."/>
            <person name="Perez-Perez J."/>
            <person name="Rossello-Mora R."/>
            <person name="Ramos J.L."/>
        </authorList>
    </citation>
    <scope>NUCLEOTIDE SEQUENCE</scope>
</reference>
<comment type="caution">
    <text evidence="10">The sequence shown here is derived from an EMBL/GenBank/DDBJ whole genome shotgun (WGS) entry which is preliminary data.</text>
</comment>
<dbReference type="InterPro" id="IPR003594">
    <property type="entry name" value="HATPase_dom"/>
</dbReference>
<dbReference type="CDD" id="cd00075">
    <property type="entry name" value="HATPase"/>
    <property type="match status" value="1"/>
</dbReference>
<evidence type="ECO:0000256" key="8">
    <source>
        <dbReference type="ARBA" id="ARBA00023012"/>
    </source>
</evidence>
<evidence type="ECO:0000256" key="1">
    <source>
        <dbReference type="ARBA" id="ARBA00000085"/>
    </source>
</evidence>
<dbReference type="SMART" id="SM00387">
    <property type="entry name" value="HATPase_c"/>
    <property type="match status" value="1"/>
</dbReference>
<dbReference type="SMART" id="SM00388">
    <property type="entry name" value="HisKA"/>
    <property type="match status" value="1"/>
</dbReference>
<dbReference type="Pfam" id="PF02518">
    <property type="entry name" value="HATPase_c"/>
    <property type="match status" value="1"/>
</dbReference>
<dbReference type="GO" id="GO:0005524">
    <property type="term" value="F:ATP binding"/>
    <property type="evidence" value="ECO:0007669"/>
    <property type="project" value="UniProtKB-KW"/>
</dbReference>
<feature type="domain" description="Histidine kinase" evidence="9">
    <location>
        <begin position="82"/>
        <end position="284"/>
    </location>
</feature>